<dbReference type="InterPro" id="IPR008333">
    <property type="entry name" value="Cbr1-like_FAD-bd_dom"/>
</dbReference>
<keyword evidence="3" id="KW-0274">FAD</keyword>
<proteinExistence type="predicted"/>
<dbReference type="EMBL" id="DF820466">
    <property type="protein sequence ID" value="GAK57524.1"/>
    <property type="molecule type" value="Genomic_DNA"/>
</dbReference>
<dbReference type="HOGENOM" id="CLU_003827_7_2_0"/>
<protein>
    <submittedName>
        <fullName evidence="7">Oxidoreductase FAD/NAD(P)-binding domain protein</fullName>
    </submittedName>
</protein>
<dbReference type="InterPro" id="IPR001433">
    <property type="entry name" value="OxRdtase_FAD/NAD-bd"/>
</dbReference>
<dbReference type="Gene3D" id="2.40.30.10">
    <property type="entry name" value="Translation factors"/>
    <property type="match status" value="1"/>
</dbReference>
<dbReference type="eggNOG" id="COG2871">
    <property type="taxonomic scope" value="Bacteria"/>
</dbReference>
<dbReference type="PANTHER" id="PTHR43644">
    <property type="entry name" value="NA(+)-TRANSLOCATING NADH-QUINONE REDUCTASE SUBUNIT"/>
    <property type="match status" value="1"/>
</dbReference>
<dbReference type="InterPro" id="IPR001709">
    <property type="entry name" value="Flavoprot_Pyr_Nucl_cyt_Rdtase"/>
</dbReference>
<dbReference type="PANTHER" id="PTHR43644:SF1">
    <property type="entry name" value="NAD(P)H-FLAVIN REDUCTASE"/>
    <property type="match status" value="1"/>
</dbReference>
<dbReference type="PROSITE" id="PS51085">
    <property type="entry name" value="2FE2S_FER_2"/>
    <property type="match status" value="1"/>
</dbReference>
<dbReference type="Pfam" id="PF00111">
    <property type="entry name" value="Fer2"/>
    <property type="match status" value="1"/>
</dbReference>
<keyword evidence="2" id="KW-0285">Flavoprotein</keyword>
<keyword evidence="4" id="KW-0408">Iron</keyword>
<evidence type="ECO:0000313" key="7">
    <source>
        <dbReference type="EMBL" id="GAK57524.1"/>
    </source>
</evidence>
<dbReference type="InterPro" id="IPR036010">
    <property type="entry name" value="2Fe-2S_ferredoxin-like_sf"/>
</dbReference>
<evidence type="ECO:0000259" key="5">
    <source>
        <dbReference type="PROSITE" id="PS51085"/>
    </source>
</evidence>
<evidence type="ECO:0000256" key="3">
    <source>
        <dbReference type="ARBA" id="ARBA00022827"/>
    </source>
</evidence>
<dbReference type="AlphaFoldDB" id="A0A081BYW9"/>
<dbReference type="InterPro" id="IPR012675">
    <property type="entry name" value="Beta-grasp_dom_sf"/>
</dbReference>
<dbReference type="PRINTS" id="PR00371">
    <property type="entry name" value="FPNCR"/>
</dbReference>
<accession>A0A081BYW9</accession>
<dbReference type="Pfam" id="PF00175">
    <property type="entry name" value="NAD_binding_1"/>
    <property type="match status" value="1"/>
</dbReference>
<organism evidence="7">
    <name type="scientific">Vecturithrix granuli</name>
    <dbReference type="NCBI Taxonomy" id="1499967"/>
    <lineage>
        <taxon>Bacteria</taxon>
        <taxon>Candidatus Moduliflexota</taxon>
        <taxon>Candidatus Vecturitrichia</taxon>
        <taxon>Candidatus Vecturitrichales</taxon>
        <taxon>Candidatus Vecturitrichaceae</taxon>
        <taxon>Candidatus Vecturithrix</taxon>
    </lineage>
</organism>
<dbReference type="InterPro" id="IPR017927">
    <property type="entry name" value="FAD-bd_FR_type"/>
</dbReference>
<dbReference type="SUPFAM" id="SSF54292">
    <property type="entry name" value="2Fe-2S ferredoxin-like"/>
    <property type="match status" value="1"/>
</dbReference>
<dbReference type="PRINTS" id="PR00410">
    <property type="entry name" value="PHEHYDRXLASE"/>
</dbReference>
<keyword evidence="8" id="KW-1185">Reference proteome</keyword>
<dbReference type="Pfam" id="PF00970">
    <property type="entry name" value="FAD_binding_6"/>
    <property type="match status" value="1"/>
</dbReference>
<dbReference type="InterPro" id="IPR039261">
    <property type="entry name" value="FNR_nucleotide-bd"/>
</dbReference>
<dbReference type="STRING" id="1499967.U27_04491"/>
<feature type="domain" description="FAD-binding FR-type" evidence="6">
    <location>
        <begin position="131"/>
        <end position="237"/>
    </location>
</feature>
<feature type="domain" description="2Fe-2S ferredoxin-type" evidence="5">
    <location>
        <begin position="37"/>
        <end position="128"/>
    </location>
</feature>
<dbReference type="PROSITE" id="PS51384">
    <property type="entry name" value="FAD_FR"/>
    <property type="match status" value="1"/>
</dbReference>
<evidence type="ECO:0000256" key="2">
    <source>
        <dbReference type="ARBA" id="ARBA00022630"/>
    </source>
</evidence>
<dbReference type="Gene3D" id="3.10.20.30">
    <property type="match status" value="1"/>
</dbReference>
<dbReference type="InterPro" id="IPR001041">
    <property type="entry name" value="2Fe-2S_ferredoxin-type"/>
</dbReference>
<evidence type="ECO:0000313" key="8">
    <source>
        <dbReference type="Proteomes" id="UP000030661"/>
    </source>
</evidence>
<dbReference type="Gene3D" id="3.40.50.80">
    <property type="entry name" value="Nucleotide-binding domain of ferredoxin-NADP reductase (FNR) module"/>
    <property type="match status" value="1"/>
</dbReference>
<gene>
    <name evidence="7" type="ORF">U27_04491</name>
</gene>
<dbReference type="Proteomes" id="UP000030661">
    <property type="component" value="Unassembled WGS sequence"/>
</dbReference>
<dbReference type="GO" id="GO:0016491">
    <property type="term" value="F:oxidoreductase activity"/>
    <property type="evidence" value="ECO:0007669"/>
    <property type="project" value="InterPro"/>
</dbReference>
<sequence>MAIKMVLLSVVSVTGISGILAALLVIAERYLANYGECKIDINQGNKVLTVQGGASLLSSLGREKIFLPSACGGRGTCGYCKCKVVEGVGPLLPTEEPLLDPKEREQQIRIACQVKVKQDLKIMIPEELFNIKEFDARVAVLKDLTYDIKLLRLQLLDPPEITFKAGQYAQLQTKPYENVKDAVSRAYSMASPPSSQNHIDLMIRLVPEGICTTWVHQYLKEGEQVKLIAPVGDFYVREGEGEMIMVAGGSGMAPLASILEDLAEKKSERKITYFFGAVKKRDLFYLDEMHALEQRLPNFRFVPALSAPDPEDGWEGETGLITVPLQNYIQNRDNTGVQAYMCGSPGMINACVGVLTKHGIEKKNIFFDPFA</sequence>
<evidence type="ECO:0000256" key="4">
    <source>
        <dbReference type="ARBA" id="ARBA00023004"/>
    </source>
</evidence>
<dbReference type="SUPFAM" id="SSF63380">
    <property type="entry name" value="Riboflavin synthase domain-like"/>
    <property type="match status" value="1"/>
</dbReference>
<dbReference type="InterPro" id="IPR017938">
    <property type="entry name" value="Riboflavin_synthase-like_b-brl"/>
</dbReference>
<evidence type="ECO:0000256" key="1">
    <source>
        <dbReference type="ARBA" id="ARBA00022448"/>
    </source>
</evidence>
<keyword evidence="1" id="KW-0813">Transport</keyword>
<dbReference type="GO" id="GO:0051536">
    <property type="term" value="F:iron-sulfur cluster binding"/>
    <property type="evidence" value="ECO:0007669"/>
    <property type="project" value="InterPro"/>
</dbReference>
<dbReference type="CDD" id="cd00207">
    <property type="entry name" value="fer2"/>
    <property type="match status" value="1"/>
</dbReference>
<dbReference type="SUPFAM" id="SSF52343">
    <property type="entry name" value="Ferredoxin reductase-like, C-terminal NADP-linked domain"/>
    <property type="match status" value="1"/>
</dbReference>
<reference evidence="7" key="1">
    <citation type="journal article" date="2015" name="PeerJ">
        <title>First genomic representation of candidate bacterial phylum KSB3 points to enhanced environmental sensing as a trigger of wastewater bulking.</title>
        <authorList>
            <person name="Sekiguchi Y."/>
            <person name="Ohashi A."/>
            <person name="Parks D.H."/>
            <person name="Yamauchi T."/>
            <person name="Tyson G.W."/>
            <person name="Hugenholtz P."/>
        </authorList>
    </citation>
    <scope>NUCLEOTIDE SEQUENCE [LARGE SCALE GENOMIC DNA]</scope>
</reference>
<evidence type="ECO:0000259" key="6">
    <source>
        <dbReference type="PROSITE" id="PS51384"/>
    </source>
</evidence>
<name>A0A081BYW9_VECG1</name>